<gene>
    <name evidence="2" type="ORF">PHYEVI_LOCUS3654</name>
</gene>
<feature type="region of interest" description="Disordered" evidence="1">
    <location>
        <begin position="1"/>
        <end position="32"/>
    </location>
</feature>
<accession>A0A9N9XKC2</accession>
<evidence type="ECO:0000313" key="2">
    <source>
        <dbReference type="EMBL" id="CAG9857249.1"/>
    </source>
</evidence>
<feature type="region of interest" description="Disordered" evidence="1">
    <location>
        <begin position="73"/>
        <end position="106"/>
    </location>
</feature>
<protein>
    <submittedName>
        <fullName evidence="2">Uncharacterized protein</fullName>
    </submittedName>
</protein>
<dbReference type="GO" id="GO:0031110">
    <property type="term" value="P:regulation of microtubule polymerization or depolymerization"/>
    <property type="evidence" value="ECO:0007669"/>
    <property type="project" value="InterPro"/>
</dbReference>
<dbReference type="OrthoDB" id="6344011at2759"/>
<dbReference type="Pfam" id="PF00836">
    <property type="entry name" value="Stathmin"/>
    <property type="match status" value="1"/>
</dbReference>
<dbReference type="Proteomes" id="UP001153712">
    <property type="component" value="Chromosome 13"/>
</dbReference>
<proteinExistence type="predicted"/>
<dbReference type="AlphaFoldDB" id="A0A9N9XKC2"/>
<name>A0A9N9XKC2_PHYSR</name>
<keyword evidence="3" id="KW-1185">Reference proteome</keyword>
<dbReference type="InterPro" id="IPR000956">
    <property type="entry name" value="Stathmin_fam"/>
</dbReference>
<organism evidence="2 3">
    <name type="scientific">Phyllotreta striolata</name>
    <name type="common">Striped flea beetle</name>
    <name type="synonym">Crioceris striolata</name>
    <dbReference type="NCBI Taxonomy" id="444603"/>
    <lineage>
        <taxon>Eukaryota</taxon>
        <taxon>Metazoa</taxon>
        <taxon>Ecdysozoa</taxon>
        <taxon>Arthropoda</taxon>
        <taxon>Hexapoda</taxon>
        <taxon>Insecta</taxon>
        <taxon>Pterygota</taxon>
        <taxon>Neoptera</taxon>
        <taxon>Endopterygota</taxon>
        <taxon>Coleoptera</taxon>
        <taxon>Polyphaga</taxon>
        <taxon>Cucujiformia</taxon>
        <taxon>Chrysomeloidea</taxon>
        <taxon>Chrysomelidae</taxon>
        <taxon>Galerucinae</taxon>
        <taxon>Alticini</taxon>
        <taxon>Phyllotreta</taxon>
    </lineage>
</organism>
<sequence>MGCTASKTSVVEPLDGSHSNGHLQLKTVPVSPKQQDVLPPLEAEDLQEELLLENSSVNNMHKGTNGMSFDIAFEENEEEENPKKLPPRRILERLDGPPPTPSLQQLQDKLEEADIRRQQILAQRIQSAKRHPFMKKLHSGSSADDEEDDGFLKIPKEINGSVTSYKISDT</sequence>
<dbReference type="EMBL" id="OU900106">
    <property type="protein sequence ID" value="CAG9857249.1"/>
    <property type="molecule type" value="Genomic_DNA"/>
</dbReference>
<evidence type="ECO:0000256" key="1">
    <source>
        <dbReference type="SAM" id="MobiDB-lite"/>
    </source>
</evidence>
<reference evidence="2" key="1">
    <citation type="submission" date="2022-01" db="EMBL/GenBank/DDBJ databases">
        <authorList>
            <person name="King R."/>
        </authorList>
    </citation>
    <scope>NUCLEOTIDE SEQUENCE</scope>
</reference>
<evidence type="ECO:0000313" key="3">
    <source>
        <dbReference type="Proteomes" id="UP001153712"/>
    </source>
</evidence>
<feature type="region of interest" description="Disordered" evidence="1">
    <location>
        <begin position="130"/>
        <end position="150"/>
    </location>
</feature>